<reference evidence="1" key="1">
    <citation type="submission" date="2022-04" db="EMBL/GenBank/DDBJ databases">
        <title>Genome of the entomopathogenic fungus Entomophthora muscae.</title>
        <authorList>
            <person name="Elya C."/>
            <person name="Lovett B.R."/>
            <person name="Lee E."/>
            <person name="Macias A.M."/>
            <person name="Hajek A.E."/>
            <person name="De Bivort B.L."/>
            <person name="Kasson M.T."/>
            <person name="De Fine Licht H.H."/>
            <person name="Stajich J.E."/>
        </authorList>
    </citation>
    <scope>NUCLEOTIDE SEQUENCE</scope>
    <source>
        <strain evidence="1">Berkeley</strain>
    </source>
</reference>
<organism evidence="1 2">
    <name type="scientific">Entomophthora muscae</name>
    <dbReference type="NCBI Taxonomy" id="34485"/>
    <lineage>
        <taxon>Eukaryota</taxon>
        <taxon>Fungi</taxon>
        <taxon>Fungi incertae sedis</taxon>
        <taxon>Zoopagomycota</taxon>
        <taxon>Entomophthoromycotina</taxon>
        <taxon>Entomophthoromycetes</taxon>
        <taxon>Entomophthorales</taxon>
        <taxon>Entomophthoraceae</taxon>
        <taxon>Entomophthora</taxon>
    </lineage>
</organism>
<name>A0ACC2TY94_9FUNG</name>
<comment type="caution">
    <text evidence="1">The sequence shown here is derived from an EMBL/GenBank/DDBJ whole genome shotgun (WGS) entry which is preliminary data.</text>
</comment>
<evidence type="ECO:0000313" key="2">
    <source>
        <dbReference type="Proteomes" id="UP001165960"/>
    </source>
</evidence>
<proteinExistence type="predicted"/>
<keyword evidence="2" id="KW-1185">Reference proteome</keyword>
<dbReference type="EMBL" id="QTSX02001696">
    <property type="protein sequence ID" value="KAJ9079582.1"/>
    <property type="molecule type" value="Genomic_DNA"/>
</dbReference>
<evidence type="ECO:0000313" key="1">
    <source>
        <dbReference type="EMBL" id="KAJ9079582.1"/>
    </source>
</evidence>
<sequence>MFWNPLSYKKKDLSGKVAIVTGSNAGLGLETARQLAEMNAKVYLACRNSEKANVAIEDIKETTGNSQLEFLDLNLEKISSVREFCSKFKRTEPVLDILINNAGLIQMDRNKSEDGFEKTLQCNYISHLYMTYLLLPSLKKAQCARVVNVASNAFKVGTFDLENIHGTKEGVPFKTTSFYATSKLYNIMSTKALASRLEKYNILINSTHPGFVSTEIWKKDDFKAKWYYPILIPFITIAAYLFSRSPSYAAITSLHPAVDPSVTDSGNYYDCCRKVDLKRYFSDSDCDSLLEKTFQLLDLDVDSI</sequence>
<protein>
    <submittedName>
        <fullName evidence="1">Uncharacterized protein</fullName>
    </submittedName>
</protein>
<gene>
    <name evidence="1" type="ORF">DSO57_1033991</name>
</gene>
<accession>A0ACC2TY94</accession>
<dbReference type="Proteomes" id="UP001165960">
    <property type="component" value="Unassembled WGS sequence"/>
</dbReference>